<sequence length="123" mass="13016">MMNYLKAIIASLVLISTLAQADDSALNKAKGGAVELWGKTKATTIEIANSTSEKASEVGKKAAEFGRKASENTKETSAIVWDKMKEAGAATADSAKKGASKIRNLAGQEDCKEDSALCYKDKK</sequence>
<evidence type="ECO:0000313" key="3">
    <source>
        <dbReference type="Proteomes" id="UP000586067"/>
    </source>
</evidence>
<evidence type="ECO:0008006" key="4">
    <source>
        <dbReference type="Google" id="ProtNLM"/>
    </source>
</evidence>
<feature type="chain" id="PRO_5032370755" description="Late embryogenesis abundant protein" evidence="1">
    <location>
        <begin position="22"/>
        <end position="123"/>
    </location>
</feature>
<feature type="signal peptide" evidence="1">
    <location>
        <begin position="1"/>
        <end position="21"/>
    </location>
</feature>
<keyword evidence="3" id="KW-1185">Reference proteome</keyword>
<accession>A0A847QUV4</accession>
<dbReference type="Gene3D" id="1.10.287.700">
    <property type="entry name" value="Helix hairpin bin"/>
    <property type="match status" value="1"/>
</dbReference>
<evidence type="ECO:0000256" key="1">
    <source>
        <dbReference type="SAM" id="SignalP"/>
    </source>
</evidence>
<keyword evidence="1" id="KW-0732">Signal</keyword>
<proteinExistence type="predicted"/>
<protein>
    <recommendedName>
        <fullName evidence="4">Late embryogenesis abundant protein</fullName>
    </recommendedName>
</protein>
<reference evidence="2 3" key="1">
    <citation type="submission" date="2020-04" db="EMBL/GenBank/DDBJ databases">
        <title>Marinomonas sp. M1K-6 isolated from the deep seawater of the Mariana Trench.</title>
        <authorList>
            <person name="Li Y."/>
        </authorList>
    </citation>
    <scope>NUCLEOTIDE SEQUENCE [LARGE SCALE GENOMIC DNA]</scope>
    <source>
        <strain evidence="2 3">M1K-6</strain>
    </source>
</reference>
<dbReference type="EMBL" id="JABAEK010000001">
    <property type="protein sequence ID" value="NLQ16388.1"/>
    <property type="molecule type" value="Genomic_DNA"/>
</dbReference>
<name>A0A847QUV4_9GAMM</name>
<organism evidence="2 3">
    <name type="scientific">Marinomonas profundi</name>
    <dbReference type="NCBI Taxonomy" id="2726122"/>
    <lineage>
        <taxon>Bacteria</taxon>
        <taxon>Pseudomonadati</taxon>
        <taxon>Pseudomonadota</taxon>
        <taxon>Gammaproteobacteria</taxon>
        <taxon>Oceanospirillales</taxon>
        <taxon>Oceanospirillaceae</taxon>
        <taxon>Marinomonas</taxon>
    </lineage>
</organism>
<evidence type="ECO:0000313" key="2">
    <source>
        <dbReference type="EMBL" id="NLQ16388.1"/>
    </source>
</evidence>
<gene>
    <name evidence="2" type="ORF">HGG82_01970</name>
</gene>
<dbReference type="Proteomes" id="UP000586067">
    <property type="component" value="Unassembled WGS sequence"/>
</dbReference>
<dbReference type="AlphaFoldDB" id="A0A847QUV4"/>
<comment type="caution">
    <text evidence="2">The sequence shown here is derived from an EMBL/GenBank/DDBJ whole genome shotgun (WGS) entry which is preliminary data.</text>
</comment>